<comment type="subcellular location">
    <subcellularLocation>
        <location evidence="1">Cytoplasm</location>
    </subcellularLocation>
    <subcellularLocation>
        <location evidence="2">Nucleus</location>
        <location evidence="2">Nucleolus</location>
    </subcellularLocation>
</comment>
<sequence length="316" mass="35346">MSFSVSEKDYLYQSLSSKTPIRPDGRKSHQLRGIEASINFLPNSNGSSRIRLSDGSEVIISIKSKVVKMSTLADLIELDLTIDNLRDDLTFISDWTNILRNSLLRNFADKFECLKLTTRYYFKLYVDVLFLSSSSNARTTKTDTSFLQNPLSMISFGIYLALKSTRLPLLISNSNDKDIEELPTFNDDWSSTVLLYPQDEDEEIKENNTTSQNSSSPPLLFVLSVVKNNLFIDPSIEEQEISDCGLVIGWCSGKVVSPIESLNLNQSGSSEYIKGMHGQNIIEGIKMIENVAATVSKGLDEIVKDGNNSVFMDSIF</sequence>
<dbReference type="GO" id="GO:0016075">
    <property type="term" value="P:rRNA catabolic process"/>
    <property type="evidence" value="ECO:0007669"/>
    <property type="project" value="TreeGrafter"/>
</dbReference>
<comment type="similarity">
    <text evidence="3">Belongs to the RNase PH family.</text>
</comment>
<dbReference type="EMBL" id="BTFZ01000020">
    <property type="protein sequence ID" value="GMM38740.1"/>
    <property type="molecule type" value="Genomic_DNA"/>
</dbReference>
<gene>
    <name evidence="7" type="ORF">DASC09_060790</name>
</gene>
<dbReference type="GO" id="GO:0000176">
    <property type="term" value="C:nuclear exosome (RNase complex)"/>
    <property type="evidence" value="ECO:0007669"/>
    <property type="project" value="TreeGrafter"/>
</dbReference>
<dbReference type="PANTHER" id="PTHR11097">
    <property type="entry name" value="EXOSOME COMPLEX EXONUCLEASE RIBOSOMAL RNA PROCESSING PROTEIN"/>
    <property type="match status" value="1"/>
</dbReference>
<dbReference type="GO" id="GO:0035925">
    <property type="term" value="F:mRNA 3'-UTR AU-rich region binding"/>
    <property type="evidence" value="ECO:0007669"/>
    <property type="project" value="TreeGrafter"/>
</dbReference>
<dbReference type="InterPro" id="IPR027408">
    <property type="entry name" value="PNPase/RNase_PH_dom_sf"/>
</dbReference>
<dbReference type="PANTHER" id="PTHR11097:SF8">
    <property type="entry name" value="EXOSOME COMPLEX COMPONENT RRP42"/>
    <property type="match status" value="1"/>
</dbReference>
<dbReference type="GeneID" id="90076728"/>
<dbReference type="GO" id="GO:0071028">
    <property type="term" value="P:nuclear mRNA surveillance"/>
    <property type="evidence" value="ECO:0007669"/>
    <property type="project" value="TreeGrafter"/>
</dbReference>
<dbReference type="GO" id="GO:0000467">
    <property type="term" value="P:exonucleolytic trimming to generate mature 3'-end of 5.8S rRNA from tricistronic rRNA transcript (SSU-rRNA, 5.8S rRNA, LSU-rRNA)"/>
    <property type="evidence" value="ECO:0007669"/>
    <property type="project" value="TreeGrafter"/>
</dbReference>
<dbReference type="SUPFAM" id="SSF55666">
    <property type="entry name" value="Ribonuclease PH domain 2-like"/>
    <property type="match status" value="1"/>
</dbReference>
<keyword evidence="8" id="KW-1185">Reference proteome</keyword>
<dbReference type="InterPro" id="IPR050590">
    <property type="entry name" value="Exosome_comp_Rrp42_subfam"/>
</dbReference>
<dbReference type="GO" id="GO:0071035">
    <property type="term" value="P:nuclear polyadenylation-dependent rRNA catabolic process"/>
    <property type="evidence" value="ECO:0007669"/>
    <property type="project" value="TreeGrafter"/>
</dbReference>
<name>A0AAV5QUV1_9ASCO</name>
<evidence type="ECO:0000256" key="1">
    <source>
        <dbReference type="ARBA" id="ARBA00004496"/>
    </source>
</evidence>
<dbReference type="GO" id="GO:0071038">
    <property type="term" value="P:TRAMP-dependent tRNA surveillance pathway"/>
    <property type="evidence" value="ECO:0007669"/>
    <property type="project" value="TreeGrafter"/>
</dbReference>
<dbReference type="GO" id="GO:0034476">
    <property type="term" value="P:U5 snRNA 3'-end processing"/>
    <property type="evidence" value="ECO:0007669"/>
    <property type="project" value="TreeGrafter"/>
</dbReference>
<accession>A0AAV5QUV1</accession>
<dbReference type="AlphaFoldDB" id="A0AAV5QUV1"/>
<reference evidence="7 8" key="1">
    <citation type="journal article" date="2023" name="Elife">
        <title>Identification of key yeast species and microbe-microbe interactions impacting larval growth of Drosophila in the wild.</title>
        <authorList>
            <person name="Mure A."/>
            <person name="Sugiura Y."/>
            <person name="Maeda R."/>
            <person name="Honda K."/>
            <person name="Sakurai N."/>
            <person name="Takahashi Y."/>
            <person name="Watada M."/>
            <person name="Katoh T."/>
            <person name="Gotoh A."/>
            <person name="Gotoh Y."/>
            <person name="Taniguchi I."/>
            <person name="Nakamura K."/>
            <person name="Hayashi T."/>
            <person name="Katayama T."/>
            <person name="Uemura T."/>
            <person name="Hattori Y."/>
        </authorList>
    </citation>
    <scope>NUCLEOTIDE SEQUENCE [LARGE SCALE GENOMIC DNA]</scope>
    <source>
        <strain evidence="7 8">SC-9</strain>
    </source>
</reference>
<dbReference type="InterPro" id="IPR020568">
    <property type="entry name" value="Ribosomal_Su5_D2-typ_SF"/>
</dbReference>
<dbReference type="GO" id="GO:0000177">
    <property type="term" value="C:cytoplasmic exosome (RNase complex)"/>
    <property type="evidence" value="ECO:0007669"/>
    <property type="project" value="UniProtKB-ARBA"/>
</dbReference>
<keyword evidence="5" id="KW-0271">Exosome</keyword>
<dbReference type="Gene3D" id="3.30.230.70">
    <property type="entry name" value="GHMP Kinase, N-terminal domain"/>
    <property type="match status" value="1"/>
</dbReference>
<evidence type="ECO:0000256" key="2">
    <source>
        <dbReference type="ARBA" id="ARBA00004604"/>
    </source>
</evidence>
<dbReference type="RefSeq" id="XP_064855735.1">
    <property type="nucleotide sequence ID" value="XM_064999663.1"/>
</dbReference>
<organism evidence="7 8">
    <name type="scientific">Saccharomycopsis crataegensis</name>
    <dbReference type="NCBI Taxonomy" id="43959"/>
    <lineage>
        <taxon>Eukaryota</taxon>
        <taxon>Fungi</taxon>
        <taxon>Dikarya</taxon>
        <taxon>Ascomycota</taxon>
        <taxon>Saccharomycotina</taxon>
        <taxon>Saccharomycetes</taxon>
        <taxon>Saccharomycopsidaceae</taxon>
        <taxon>Saccharomycopsis</taxon>
    </lineage>
</organism>
<dbReference type="SUPFAM" id="SSF54211">
    <property type="entry name" value="Ribosomal protein S5 domain 2-like"/>
    <property type="match status" value="1"/>
</dbReference>
<evidence type="ECO:0000313" key="7">
    <source>
        <dbReference type="EMBL" id="GMM38740.1"/>
    </source>
</evidence>
<evidence type="ECO:0000313" key="8">
    <source>
        <dbReference type="Proteomes" id="UP001360560"/>
    </source>
</evidence>
<evidence type="ECO:0000256" key="4">
    <source>
        <dbReference type="ARBA" id="ARBA00022490"/>
    </source>
</evidence>
<dbReference type="InterPro" id="IPR036345">
    <property type="entry name" value="ExoRNase_PH_dom2_sf"/>
</dbReference>
<dbReference type="GO" id="GO:0034473">
    <property type="term" value="P:U1 snRNA 3'-end processing"/>
    <property type="evidence" value="ECO:0007669"/>
    <property type="project" value="TreeGrafter"/>
</dbReference>
<protein>
    <recommendedName>
        <fullName evidence="6">Ribosomal RNA-processing protein 42</fullName>
    </recommendedName>
</protein>
<dbReference type="GO" id="GO:0034475">
    <property type="term" value="P:U4 snRNA 3'-end processing"/>
    <property type="evidence" value="ECO:0007669"/>
    <property type="project" value="TreeGrafter"/>
</dbReference>
<evidence type="ECO:0000256" key="3">
    <source>
        <dbReference type="ARBA" id="ARBA00006678"/>
    </source>
</evidence>
<dbReference type="GO" id="GO:0005730">
    <property type="term" value="C:nucleolus"/>
    <property type="evidence" value="ECO:0007669"/>
    <property type="project" value="UniProtKB-SubCell"/>
</dbReference>
<dbReference type="Proteomes" id="UP001360560">
    <property type="component" value="Unassembled WGS sequence"/>
</dbReference>
<evidence type="ECO:0000256" key="5">
    <source>
        <dbReference type="ARBA" id="ARBA00022835"/>
    </source>
</evidence>
<evidence type="ECO:0000256" key="6">
    <source>
        <dbReference type="ARBA" id="ARBA00042523"/>
    </source>
</evidence>
<keyword evidence="4" id="KW-0963">Cytoplasm</keyword>
<comment type="caution">
    <text evidence="7">The sequence shown here is derived from an EMBL/GenBank/DDBJ whole genome shotgun (WGS) entry which is preliminary data.</text>
</comment>
<proteinExistence type="inferred from homology"/>